<organism evidence="1">
    <name type="scientific">Rhizobium rhizogenes</name>
    <name type="common">Agrobacterium rhizogenes</name>
    <dbReference type="NCBI Taxonomy" id="359"/>
    <lineage>
        <taxon>Bacteria</taxon>
        <taxon>Pseudomonadati</taxon>
        <taxon>Pseudomonadota</taxon>
        <taxon>Alphaproteobacteria</taxon>
        <taxon>Hyphomicrobiales</taxon>
        <taxon>Rhizobiaceae</taxon>
        <taxon>Rhizobium/Agrobacterium group</taxon>
        <taxon>Rhizobium</taxon>
    </lineage>
</organism>
<proteinExistence type="predicted"/>
<dbReference type="EMBL" id="MK318990">
    <property type="protein sequence ID" value="QCL10643.1"/>
    <property type="molecule type" value="Genomic_DNA"/>
</dbReference>
<reference evidence="1" key="1">
    <citation type="submission" date="2018-12" db="EMBL/GenBank/DDBJ databases">
        <title>Three Rhizobium rhizogenes strains isolated from the same crown gall tumor carry diverse plasmids.</title>
        <authorList>
            <person name="Pulawska J."/>
            <person name="Kuzmanovic N."/>
        </authorList>
    </citation>
    <scope>NUCLEOTIDE SEQUENCE</scope>
    <source>
        <strain evidence="1">C6.5</strain>
        <plasmid evidence="1">pC6.5e</plasmid>
    </source>
</reference>
<sequence>MLPKASVAIVATIEVAVPAIRLRRVIEGKVLLLSESAMIRAPIQLGCG</sequence>
<gene>
    <name evidence="1" type="ORF">C6.5e_747</name>
</gene>
<geneLocation type="plasmid" evidence="1">
    <name>pC6.5e</name>
</geneLocation>
<name>A0A7S5DR71_RHIRH</name>
<dbReference type="AlphaFoldDB" id="A0A7S5DR71"/>
<accession>A0A7S5DR71</accession>
<protein>
    <submittedName>
        <fullName evidence="1">Uncharacterized protein</fullName>
    </submittedName>
</protein>
<keyword evidence="1" id="KW-0614">Plasmid</keyword>
<evidence type="ECO:0000313" key="1">
    <source>
        <dbReference type="EMBL" id="QCL10643.1"/>
    </source>
</evidence>